<evidence type="ECO:0000313" key="3">
    <source>
        <dbReference type="Proteomes" id="UP001420932"/>
    </source>
</evidence>
<feature type="region of interest" description="Disordered" evidence="1">
    <location>
        <begin position="132"/>
        <end position="279"/>
    </location>
</feature>
<dbReference type="Proteomes" id="UP001420932">
    <property type="component" value="Unassembled WGS sequence"/>
</dbReference>
<feature type="compositionally biased region" description="Low complexity" evidence="1">
    <location>
        <begin position="132"/>
        <end position="151"/>
    </location>
</feature>
<dbReference type="EMBL" id="JBBNAF010000011">
    <property type="protein sequence ID" value="KAK9098821.1"/>
    <property type="molecule type" value="Genomic_DNA"/>
</dbReference>
<gene>
    <name evidence="2" type="ORF">Syun_025866</name>
</gene>
<organism evidence="2 3">
    <name type="scientific">Stephania yunnanensis</name>
    <dbReference type="NCBI Taxonomy" id="152371"/>
    <lineage>
        <taxon>Eukaryota</taxon>
        <taxon>Viridiplantae</taxon>
        <taxon>Streptophyta</taxon>
        <taxon>Embryophyta</taxon>
        <taxon>Tracheophyta</taxon>
        <taxon>Spermatophyta</taxon>
        <taxon>Magnoliopsida</taxon>
        <taxon>Ranunculales</taxon>
        <taxon>Menispermaceae</taxon>
        <taxon>Menispermoideae</taxon>
        <taxon>Cissampelideae</taxon>
        <taxon>Stephania</taxon>
    </lineage>
</organism>
<dbReference type="AlphaFoldDB" id="A0AAP0HW59"/>
<name>A0AAP0HW59_9MAGN</name>
<sequence length="279" mass="30403">MAILDNAFQADQNENMDIVEVDVDPLASTTIDPTSEIMSDNDEFEMNADDEEDDEFTSSSDSGSEDELEGCGNPEDKGMEDINRHTEETSTIGRGSLSHHTTYSHPDGRYSLHYTHEWSHVARPYPTYALGPSSSHYTSSSPRSHPYPHQHGTLSLGGTVYTPQHGASPSASHHDTPPPPVHALPTQHGTIPSLSHHSTPSPLGYVYPHDHSIRPSSSHHATPSPSVYPAHSSGVGDEHTSTSRRPPAPHRHSSARSSTNKLHLSIPPAIEEIPNFSDR</sequence>
<evidence type="ECO:0000313" key="2">
    <source>
        <dbReference type="EMBL" id="KAK9098821.1"/>
    </source>
</evidence>
<feature type="compositionally biased region" description="Acidic residues" evidence="1">
    <location>
        <begin position="39"/>
        <end position="56"/>
    </location>
</feature>
<protein>
    <submittedName>
        <fullName evidence="2">Uncharacterized protein</fullName>
    </submittedName>
</protein>
<accession>A0AAP0HW59</accession>
<reference evidence="2 3" key="1">
    <citation type="submission" date="2024-01" db="EMBL/GenBank/DDBJ databases">
        <title>Genome assemblies of Stephania.</title>
        <authorList>
            <person name="Yang L."/>
        </authorList>
    </citation>
    <scope>NUCLEOTIDE SEQUENCE [LARGE SCALE GENOMIC DNA]</scope>
    <source>
        <strain evidence="2">YNDBR</strain>
        <tissue evidence="2">Leaf</tissue>
    </source>
</reference>
<evidence type="ECO:0000256" key="1">
    <source>
        <dbReference type="SAM" id="MobiDB-lite"/>
    </source>
</evidence>
<feature type="compositionally biased region" description="Low complexity" evidence="1">
    <location>
        <begin position="192"/>
        <end position="203"/>
    </location>
</feature>
<feature type="compositionally biased region" description="Polar residues" evidence="1">
    <location>
        <begin position="161"/>
        <end position="171"/>
    </location>
</feature>
<feature type="compositionally biased region" description="Low complexity" evidence="1">
    <location>
        <begin position="215"/>
        <end position="225"/>
    </location>
</feature>
<feature type="region of interest" description="Disordered" evidence="1">
    <location>
        <begin position="30"/>
        <end position="81"/>
    </location>
</feature>
<proteinExistence type="predicted"/>
<keyword evidence="3" id="KW-1185">Reference proteome</keyword>
<comment type="caution">
    <text evidence="2">The sequence shown here is derived from an EMBL/GenBank/DDBJ whole genome shotgun (WGS) entry which is preliminary data.</text>
</comment>